<dbReference type="GO" id="GO:0003676">
    <property type="term" value="F:nucleic acid binding"/>
    <property type="evidence" value="ECO:0007669"/>
    <property type="project" value="InterPro"/>
</dbReference>
<protein>
    <recommendedName>
        <fullName evidence="1">RNase H type-1 domain-containing protein</fullName>
    </recommendedName>
</protein>
<dbReference type="GO" id="GO:0004523">
    <property type="term" value="F:RNA-DNA hybrid ribonuclease activity"/>
    <property type="evidence" value="ECO:0007669"/>
    <property type="project" value="InterPro"/>
</dbReference>
<evidence type="ECO:0000259" key="1">
    <source>
        <dbReference type="Pfam" id="PF13456"/>
    </source>
</evidence>
<name>A0A7J8QNY1_GOSRA</name>
<dbReference type="Proteomes" id="UP000593578">
    <property type="component" value="Unassembled WGS sequence"/>
</dbReference>
<dbReference type="SUPFAM" id="SSF56219">
    <property type="entry name" value="DNase I-like"/>
    <property type="match status" value="1"/>
</dbReference>
<proteinExistence type="predicted"/>
<dbReference type="InterPro" id="IPR002156">
    <property type="entry name" value="RNaseH_domain"/>
</dbReference>
<feature type="non-terminal residue" evidence="2">
    <location>
        <position position="1"/>
    </location>
</feature>
<dbReference type="InterPro" id="IPR012337">
    <property type="entry name" value="RNaseH-like_sf"/>
</dbReference>
<feature type="non-terminal residue" evidence="2">
    <location>
        <position position="205"/>
    </location>
</feature>
<dbReference type="EMBL" id="JABEZZ010000013">
    <property type="protein sequence ID" value="MBA0603281.1"/>
    <property type="molecule type" value="Genomic_DNA"/>
</dbReference>
<gene>
    <name evidence="2" type="ORF">Gorai_003432</name>
</gene>
<evidence type="ECO:0000313" key="2">
    <source>
        <dbReference type="EMBL" id="MBA0603281.1"/>
    </source>
</evidence>
<dbReference type="Gene3D" id="3.30.420.10">
    <property type="entry name" value="Ribonuclease H-like superfamily/Ribonuclease H"/>
    <property type="match status" value="1"/>
</dbReference>
<organism evidence="2 3">
    <name type="scientific">Gossypium raimondii</name>
    <name type="common">Peruvian cotton</name>
    <name type="synonym">Gossypium klotzschianum subsp. raimondii</name>
    <dbReference type="NCBI Taxonomy" id="29730"/>
    <lineage>
        <taxon>Eukaryota</taxon>
        <taxon>Viridiplantae</taxon>
        <taxon>Streptophyta</taxon>
        <taxon>Embryophyta</taxon>
        <taxon>Tracheophyta</taxon>
        <taxon>Spermatophyta</taxon>
        <taxon>Magnoliopsida</taxon>
        <taxon>eudicotyledons</taxon>
        <taxon>Gunneridae</taxon>
        <taxon>Pentapetalae</taxon>
        <taxon>rosids</taxon>
        <taxon>malvids</taxon>
        <taxon>Malvales</taxon>
        <taxon>Malvaceae</taxon>
        <taxon>Malvoideae</taxon>
        <taxon>Gossypium</taxon>
    </lineage>
</organism>
<comment type="caution">
    <text evidence="2">The sequence shown here is derived from an EMBL/GenBank/DDBJ whole genome shotgun (WGS) entry which is preliminary data.</text>
</comment>
<dbReference type="InterPro" id="IPR036691">
    <property type="entry name" value="Endo/exonu/phosph_ase_sf"/>
</dbReference>
<dbReference type="InterPro" id="IPR036397">
    <property type="entry name" value="RNaseH_sf"/>
</dbReference>
<evidence type="ECO:0000313" key="3">
    <source>
        <dbReference type="Proteomes" id="UP000593578"/>
    </source>
</evidence>
<feature type="domain" description="RNase H type-1" evidence="1">
    <location>
        <begin position="133"/>
        <end position="194"/>
    </location>
</feature>
<accession>A0A7J8QNY1</accession>
<dbReference type="PANTHER" id="PTHR33710:SF77">
    <property type="entry name" value="DNASE I-LIKE SUPERFAMILY PROTEIN"/>
    <property type="match status" value="1"/>
</dbReference>
<dbReference type="PANTHER" id="PTHR33710">
    <property type="entry name" value="BNAC02G09200D PROTEIN"/>
    <property type="match status" value="1"/>
</dbReference>
<dbReference type="Pfam" id="PF13456">
    <property type="entry name" value="RVT_3"/>
    <property type="match status" value="1"/>
</dbReference>
<dbReference type="SUPFAM" id="SSF53098">
    <property type="entry name" value="Ribonuclease H-like"/>
    <property type="match status" value="1"/>
</dbReference>
<reference evidence="2 3" key="1">
    <citation type="journal article" date="2019" name="Genome Biol. Evol.">
        <title>Insights into the evolution of the New World diploid cottons (Gossypium, subgenus Houzingenia) based on genome sequencing.</title>
        <authorList>
            <person name="Grover C.E."/>
            <person name="Arick M.A. 2nd"/>
            <person name="Thrash A."/>
            <person name="Conover J.L."/>
            <person name="Sanders W.S."/>
            <person name="Peterson D.G."/>
            <person name="Frelichowski J.E."/>
            <person name="Scheffler J.A."/>
            <person name="Scheffler B.E."/>
            <person name="Wendel J.F."/>
        </authorList>
    </citation>
    <scope>NUCLEOTIDE SEQUENCE [LARGE SCALE GENOMIC DNA]</scope>
    <source>
        <strain evidence="2">8</strain>
        <tissue evidence="2">Leaf</tissue>
    </source>
</reference>
<dbReference type="AlphaFoldDB" id="A0A7J8QNY1"/>
<sequence>VFFFGGFYGLGWKSETFIDLNDCFRGPSFTWLRGGIHERLDRAIGNNVWLTAFPQSLVTYLPRIKSDHRPLLLILRLEANLPKDYDLLRQLEMELREDLENIFWSLDGHKDRSREGIRLGSWDFIDDSLHAAGTCSILVAELWAIFDGLTLILERGHDRVLINTDSMVTVLVIQDQYSRDSKSTLIRRIHQFLTKAHCNTPNPAQ</sequence>